<evidence type="ECO:0000256" key="5">
    <source>
        <dbReference type="SAM" id="SignalP"/>
    </source>
</evidence>
<evidence type="ECO:0000313" key="7">
    <source>
        <dbReference type="Proteomes" id="UP000503264"/>
    </source>
</evidence>
<protein>
    <submittedName>
        <fullName evidence="6">Metal ion ABC transporter, periplasmic metal-binding protein</fullName>
    </submittedName>
</protein>
<comment type="similarity">
    <text evidence="1 4">Belongs to the bacterial solute-binding protein 9 family.</text>
</comment>
<dbReference type="SUPFAM" id="SSF53807">
    <property type="entry name" value="Helical backbone' metal receptor"/>
    <property type="match status" value="1"/>
</dbReference>
<dbReference type="AlphaFoldDB" id="A0A6G5QIU6"/>
<dbReference type="PANTHER" id="PTHR42953">
    <property type="entry name" value="HIGH-AFFINITY ZINC UPTAKE SYSTEM PROTEIN ZNUA-RELATED"/>
    <property type="match status" value="1"/>
</dbReference>
<dbReference type="Proteomes" id="UP000503264">
    <property type="component" value="Chromosome"/>
</dbReference>
<evidence type="ECO:0000256" key="1">
    <source>
        <dbReference type="ARBA" id="ARBA00011028"/>
    </source>
</evidence>
<accession>A0A6G5QIU6</accession>
<dbReference type="InterPro" id="IPR050492">
    <property type="entry name" value="Bact_metal-bind_prot9"/>
</dbReference>
<keyword evidence="3 5" id="KW-0732">Signal</keyword>
<name>A0A6G5QIU6_9BACT</name>
<organism evidence="6 7">
    <name type="scientific">Campylobacter mucosalis CCUG 21559</name>
    <dbReference type="NCBI Taxonomy" id="1032067"/>
    <lineage>
        <taxon>Bacteria</taxon>
        <taxon>Pseudomonadati</taxon>
        <taxon>Campylobacterota</taxon>
        <taxon>Epsilonproteobacteria</taxon>
        <taxon>Campylobacterales</taxon>
        <taxon>Campylobacteraceae</taxon>
        <taxon>Campylobacter</taxon>
    </lineage>
</organism>
<evidence type="ECO:0000256" key="3">
    <source>
        <dbReference type="ARBA" id="ARBA00022729"/>
    </source>
</evidence>
<dbReference type="GO" id="GO:0030001">
    <property type="term" value="P:metal ion transport"/>
    <property type="evidence" value="ECO:0007669"/>
    <property type="project" value="InterPro"/>
</dbReference>
<dbReference type="PRINTS" id="PR00690">
    <property type="entry name" value="ADHESNFAMILY"/>
</dbReference>
<gene>
    <name evidence="6" type="ORF">CMUC_1833</name>
</gene>
<dbReference type="GO" id="GO:0046872">
    <property type="term" value="F:metal ion binding"/>
    <property type="evidence" value="ECO:0007669"/>
    <property type="project" value="InterPro"/>
</dbReference>
<evidence type="ECO:0000313" key="6">
    <source>
        <dbReference type="EMBL" id="QCD45581.1"/>
    </source>
</evidence>
<dbReference type="RefSeq" id="WP_169753115.1">
    <property type="nucleotide sequence ID" value="NZ_CP012542.1"/>
</dbReference>
<dbReference type="InterPro" id="IPR006128">
    <property type="entry name" value="Lipoprotein_PsaA-like"/>
</dbReference>
<keyword evidence="2 4" id="KW-0813">Transport</keyword>
<dbReference type="Pfam" id="PF01297">
    <property type="entry name" value="ZnuA"/>
    <property type="match status" value="1"/>
</dbReference>
<feature type="chain" id="PRO_5026047554" evidence="5">
    <location>
        <begin position="24"/>
        <end position="292"/>
    </location>
</feature>
<dbReference type="Gene3D" id="3.40.50.1980">
    <property type="entry name" value="Nitrogenase molybdenum iron protein domain"/>
    <property type="match status" value="2"/>
</dbReference>
<dbReference type="EMBL" id="CP012542">
    <property type="protein sequence ID" value="QCD45581.1"/>
    <property type="molecule type" value="Genomic_DNA"/>
</dbReference>
<dbReference type="GO" id="GO:0007155">
    <property type="term" value="P:cell adhesion"/>
    <property type="evidence" value="ECO:0007669"/>
    <property type="project" value="InterPro"/>
</dbReference>
<dbReference type="PANTHER" id="PTHR42953:SF3">
    <property type="entry name" value="HIGH-AFFINITY ZINC UPTAKE SYSTEM PROTEIN ZNUA"/>
    <property type="match status" value="1"/>
</dbReference>
<sequence length="292" mass="33161">MNKILFALLASCLALFAKPQVSASILPTKYFIEQIAGDTLSVNVLTNKGDDPHTYEPKPKQMKELENSVLYFAIGIEFEDVWLKKFEKNYPNLKIIHTENGIEKIAMTQHDHEHGDIHHEHGKGCGHSHGGLDPHVWLDPILVKTQAKNIADALISEFPQNEQIYRQNLEAFNAKLDQIDSYIRSKFQTLKSNEFIVYHPSWGYFAKRYGLEQLAIEIEGKEPKPSQLAELISEAKEHKIRIIFTAPNFSKKAAQLVAKQSGADVYEVDQLPYEWESVMKQMADILGASLSN</sequence>
<evidence type="ECO:0000256" key="2">
    <source>
        <dbReference type="ARBA" id="ARBA00022448"/>
    </source>
</evidence>
<keyword evidence="7" id="KW-1185">Reference proteome</keyword>
<reference evidence="6 7" key="1">
    <citation type="submission" date="2016-07" db="EMBL/GenBank/DDBJ databases">
        <title>Comparative genomics of the Campylobacter concisus group.</title>
        <authorList>
            <person name="Miller W.G."/>
            <person name="Yee E."/>
            <person name="Chapman M.H."/>
            <person name="Huynh S."/>
            <person name="Bono J.L."/>
            <person name="On S.L.W."/>
            <person name="StLeger J."/>
            <person name="Foster G."/>
            <person name="Parker C.T."/>
        </authorList>
    </citation>
    <scope>NUCLEOTIDE SEQUENCE [LARGE SCALE GENOMIC DNA]</scope>
    <source>
        <strain evidence="6 7">CCUG 21559</strain>
    </source>
</reference>
<proteinExistence type="inferred from homology"/>
<evidence type="ECO:0000256" key="4">
    <source>
        <dbReference type="RuleBase" id="RU003512"/>
    </source>
</evidence>
<dbReference type="InterPro" id="IPR006127">
    <property type="entry name" value="ZnuA-like"/>
</dbReference>
<feature type="signal peptide" evidence="5">
    <location>
        <begin position="1"/>
        <end position="23"/>
    </location>
</feature>